<dbReference type="Pfam" id="PF00856">
    <property type="entry name" value="SET"/>
    <property type="match status" value="1"/>
</dbReference>
<organism evidence="2 3">
    <name type="scientific">Lysobacter niastensis</name>
    <dbReference type="NCBI Taxonomy" id="380629"/>
    <lineage>
        <taxon>Bacteria</taxon>
        <taxon>Pseudomonadati</taxon>
        <taxon>Pseudomonadota</taxon>
        <taxon>Gammaproteobacteria</taxon>
        <taxon>Lysobacterales</taxon>
        <taxon>Lysobacteraceae</taxon>
        <taxon>Lysobacter</taxon>
    </lineage>
</organism>
<dbReference type="SUPFAM" id="SSF82199">
    <property type="entry name" value="SET domain"/>
    <property type="match status" value="1"/>
</dbReference>
<comment type="caution">
    <text evidence="2">The sequence shown here is derived from an EMBL/GenBank/DDBJ whole genome shotgun (WGS) entry which is preliminary data.</text>
</comment>
<dbReference type="PROSITE" id="PS50280">
    <property type="entry name" value="SET"/>
    <property type="match status" value="1"/>
</dbReference>
<dbReference type="EMBL" id="JAVDVY010000001">
    <property type="protein sequence ID" value="MDR7133911.1"/>
    <property type="molecule type" value="Genomic_DNA"/>
</dbReference>
<gene>
    <name evidence="2" type="ORF">J2X06_001095</name>
</gene>
<feature type="domain" description="SET" evidence="1">
    <location>
        <begin position="5"/>
        <end position="116"/>
    </location>
</feature>
<dbReference type="Gene3D" id="2.170.270.10">
    <property type="entry name" value="SET domain"/>
    <property type="match status" value="1"/>
</dbReference>
<dbReference type="InterPro" id="IPR046341">
    <property type="entry name" value="SET_dom_sf"/>
</dbReference>
<dbReference type="InterPro" id="IPR001214">
    <property type="entry name" value="SET_dom"/>
</dbReference>
<name>A0ABU1W8J1_9GAMM</name>
<sequence>MQTFVSLGYLKDTGTPKGRGVFASRPITEGEVVELCPALVLTQLRALPRALRNYVYCWSKLAKGPPSSALALGYGSMYNHDNPSNLRYEALPDTGCMRFIAVRHIEAHEELTINYEAEGGGLESDLGNGWFDGAGIPTPPNPLPERRRA</sequence>
<proteinExistence type="predicted"/>
<keyword evidence="3" id="KW-1185">Reference proteome</keyword>
<accession>A0ABU1W8J1</accession>
<reference evidence="2 3" key="1">
    <citation type="submission" date="2023-07" db="EMBL/GenBank/DDBJ databases">
        <title>Sorghum-associated microbial communities from plants grown in Nebraska, USA.</title>
        <authorList>
            <person name="Schachtman D."/>
        </authorList>
    </citation>
    <scope>NUCLEOTIDE SEQUENCE [LARGE SCALE GENOMIC DNA]</scope>
    <source>
        <strain evidence="2 3">BE198</strain>
    </source>
</reference>
<dbReference type="Proteomes" id="UP001251524">
    <property type="component" value="Unassembled WGS sequence"/>
</dbReference>
<evidence type="ECO:0000313" key="3">
    <source>
        <dbReference type="Proteomes" id="UP001251524"/>
    </source>
</evidence>
<dbReference type="CDD" id="cd10540">
    <property type="entry name" value="SET_SpSet7-like"/>
    <property type="match status" value="1"/>
</dbReference>
<evidence type="ECO:0000313" key="2">
    <source>
        <dbReference type="EMBL" id="MDR7133911.1"/>
    </source>
</evidence>
<dbReference type="RefSeq" id="WP_310059310.1">
    <property type="nucleotide sequence ID" value="NZ_JAVDVY010000001.1"/>
</dbReference>
<evidence type="ECO:0000259" key="1">
    <source>
        <dbReference type="PROSITE" id="PS50280"/>
    </source>
</evidence>
<protein>
    <recommendedName>
        <fullName evidence="1">SET domain-containing protein</fullName>
    </recommendedName>
</protein>